<sequence>MARRQREIRAVRNVSEIHVRSGRESAFTKGRSRSSAKQARQTGSGERVLHAGWLLNAAPRRCVAAAQTFGGCVPSSRAVHHRLVLLLCAALRCAAHRGSFSALYSTALELGFGEGNSLPVKARPRSAGTRRRRHQQQNTTRKPAMPHCQRVQDLRARHGRS</sequence>
<accession>A0A2G5H898</accession>
<feature type="compositionally biased region" description="Basic residues" evidence="1">
    <location>
        <begin position="122"/>
        <end position="135"/>
    </location>
</feature>
<dbReference type="Proteomes" id="UP000230605">
    <property type="component" value="Chromosome 5"/>
</dbReference>
<name>A0A2G5H898_CERBT</name>
<evidence type="ECO:0000313" key="2">
    <source>
        <dbReference type="EMBL" id="PIA88755.1"/>
    </source>
</evidence>
<feature type="compositionally biased region" description="Polar residues" evidence="1">
    <location>
        <begin position="33"/>
        <end position="44"/>
    </location>
</feature>
<dbReference type="EMBL" id="LKMD01000108">
    <property type="protein sequence ID" value="PIA88755.1"/>
    <property type="molecule type" value="Genomic_DNA"/>
</dbReference>
<feature type="region of interest" description="Disordered" evidence="1">
    <location>
        <begin position="115"/>
        <end position="161"/>
    </location>
</feature>
<feature type="region of interest" description="Disordered" evidence="1">
    <location>
        <begin position="22"/>
        <end position="44"/>
    </location>
</feature>
<gene>
    <name evidence="2" type="ORF">CB0940_07944</name>
</gene>
<proteinExistence type="predicted"/>
<evidence type="ECO:0000313" key="3">
    <source>
        <dbReference type="Proteomes" id="UP000230605"/>
    </source>
</evidence>
<feature type="compositionally biased region" description="Basic and acidic residues" evidence="1">
    <location>
        <begin position="150"/>
        <end position="161"/>
    </location>
</feature>
<dbReference type="AlphaFoldDB" id="A0A2G5H898"/>
<reference evidence="2 3" key="1">
    <citation type="submission" date="2015-10" db="EMBL/GenBank/DDBJ databases">
        <title>The cercosporin biosynthetic gene cluster was horizontally transferred to several fungal lineages and shown to be expanded in Cercospora beticola based on microsynteny with recipient genomes.</title>
        <authorList>
            <person name="De Jonge R."/>
            <person name="Ebert M.K."/>
            <person name="Suttle J.C."/>
            <person name="Jurick Ii W.M."/>
            <person name="Secor G.A."/>
            <person name="Thomma B.P."/>
            <person name="Van De Peer Y."/>
            <person name="Bolton M.D."/>
        </authorList>
    </citation>
    <scope>NUCLEOTIDE SEQUENCE [LARGE SCALE GENOMIC DNA]</scope>
    <source>
        <strain evidence="2 3">09-40</strain>
    </source>
</reference>
<evidence type="ECO:0000256" key="1">
    <source>
        <dbReference type="SAM" id="MobiDB-lite"/>
    </source>
</evidence>
<comment type="caution">
    <text evidence="2">The sequence shown here is derived from an EMBL/GenBank/DDBJ whole genome shotgun (WGS) entry which is preliminary data.</text>
</comment>
<organism evidence="2 3">
    <name type="scientific">Cercospora beticola</name>
    <name type="common">Sugarbeet leaf spot fungus</name>
    <dbReference type="NCBI Taxonomy" id="122368"/>
    <lineage>
        <taxon>Eukaryota</taxon>
        <taxon>Fungi</taxon>
        <taxon>Dikarya</taxon>
        <taxon>Ascomycota</taxon>
        <taxon>Pezizomycotina</taxon>
        <taxon>Dothideomycetes</taxon>
        <taxon>Dothideomycetidae</taxon>
        <taxon>Mycosphaerellales</taxon>
        <taxon>Mycosphaerellaceae</taxon>
        <taxon>Cercospora</taxon>
    </lineage>
</organism>
<protein>
    <submittedName>
        <fullName evidence="2">Uncharacterized protein</fullName>
    </submittedName>
</protein>